<dbReference type="InterPro" id="IPR003593">
    <property type="entry name" value="AAA+_ATPase"/>
</dbReference>
<dbReference type="PANTHER" id="PTHR42960:SF1">
    <property type="entry name" value="YCF46 PROTEIN"/>
    <property type="match status" value="1"/>
</dbReference>
<evidence type="ECO:0000256" key="2">
    <source>
        <dbReference type="ARBA" id="ARBA00022840"/>
    </source>
</evidence>
<accession>A0A3M8SYK3</accession>
<dbReference type="GO" id="GO:0005524">
    <property type="term" value="F:ATP binding"/>
    <property type="evidence" value="ECO:0007669"/>
    <property type="project" value="UniProtKB-KW"/>
</dbReference>
<evidence type="ECO:0000256" key="1">
    <source>
        <dbReference type="ARBA" id="ARBA00022741"/>
    </source>
</evidence>
<dbReference type="InterPro" id="IPR052381">
    <property type="entry name" value="AAA_domain_protein"/>
</dbReference>
<keyword evidence="7" id="KW-1185">Reference proteome</keyword>
<evidence type="ECO:0000256" key="4">
    <source>
        <dbReference type="ARBA" id="ARBA00040480"/>
    </source>
</evidence>
<dbReference type="EMBL" id="RIBS01000004">
    <property type="protein sequence ID" value="RNF83632.1"/>
    <property type="molecule type" value="Genomic_DNA"/>
</dbReference>
<dbReference type="InterPro" id="IPR003959">
    <property type="entry name" value="ATPase_AAA_core"/>
</dbReference>
<dbReference type="InterPro" id="IPR027417">
    <property type="entry name" value="P-loop_NTPase"/>
</dbReference>
<feature type="domain" description="AAA+ ATPase" evidence="5">
    <location>
        <begin position="279"/>
        <end position="414"/>
    </location>
</feature>
<dbReference type="SUPFAM" id="SSF52540">
    <property type="entry name" value="P-loop containing nucleoside triphosphate hydrolases"/>
    <property type="match status" value="1"/>
</dbReference>
<evidence type="ECO:0000259" key="5">
    <source>
        <dbReference type="SMART" id="SM00382"/>
    </source>
</evidence>
<proteinExistence type="inferred from homology"/>
<evidence type="ECO:0000313" key="7">
    <source>
        <dbReference type="Proteomes" id="UP000267049"/>
    </source>
</evidence>
<dbReference type="Gene3D" id="1.10.8.60">
    <property type="match status" value="1"/>
</dbReference>
<dbReference type="Gene3D" id="3.40.50.300">
    <property type="entry name" value="P-loop containing nucleotide triphosphate hydrolases"/>
    <property type="match status" value="1"/>
</dbReference>
<name>A0A3M8SYK3_9GAMM</name>
<keyword evidence="2" id="KW-0067">ATP-binding</keyword>
<dbReference type="SMART" id="SM00382">
    <property type="entry name" value="AAA"/>
    <property type="match status" value="1"/>
</dbReference>
<dbReference type="AlphaFoldDB" id="A0A3M8SYK3"/>
<evidence type="ECO:0000313" key="6">
    <source>
        <dbReference type="EMBL" id="RNF83632.1"/>
    </source>
</evidence>
<dbReference type="OrthoDB" id="9809379at2"/>
<reference evidence="6 7" key="1">
    <citation type="submission" date="2018-11" db="EMBL/GenBank/DDBJ databases">
        <title>Lysobacter cryohumiis sp. nov., isolated from soil in the Tianshan Mountains, Xinjiang, China.</title>
        <authorList>
            <person name="Luo Y."/>
            <person name="Sheng H."/>
        </authorList>
    </citation>
    <scope>NUCLEOTIDE SEQUENCE [LARGE SCALE GENOMIC DNA]</scope>
    <source>
        <strain evidence="6 7">ZS60</strain>
    </source>
</reference>
<comment type="similarity">
    <text evidence="3">Belongs to the AAA ATPase family. Highly divergent.</text>
</comment>
<comment type="caution">
    <text evidence="6">The sequence shown here is derived from an EMBL/GenBank/DDBJ whole genome shotgun (WGS) entry which is preliminary data.</text>
</comment>
<dbReference type="PANTHER" id="PTHR42960">
    <property type="entry name" value="YCF46 PROTEIN"/>
    <property type="match status" value="1"/>
</dbReference>
<evidence type="ECO:0000256" key="3">
    <source>
        <dbReference type="ARBA" id="ARBA00038088"/>
    </source>
</evidence>
<protein>
    <recommendedName>
        <fullName evidence="4">Uncharacterized AAA domain-containing protein ycf46</fullName>
    </recommendedName>
</protein>
<dbReference type="RefSeq" id="WP_123087892.1">
    <property type="nucleotide sequence ID" value="NZ_RIBS01000004.1"/>
</dbReference>
<gene>
    <name evidence="6" type="ORF">EER27_09595</name>
</gene>
<dbReference type="Proteomes" id="UP000267049">
    <property type="component" value="Unassembled WGS sequence"/>
</dbReference>
<dbReference type="Pfam" id="PF00004">
    <property type="entry name" value="AAA"/>
    <property type="match status" value="1"/>
</dbReference>
<organism evidence="6 7">
    <name type="scientific">Montanilutibacter psychrotolerans</name>
    <dbReference type="NCBI Taxonomy" id="1327343"/>
    <lineage>
        <taxon>Bacteria</taxon>
        <taxon>Pseudomonadati</taxon>
        <taxon>Pseudomonadota</taxon>
        <taxon>Gammaproteobacteria</taxon>
        <taxon>Lysobacterales</taxon>
        <taxon>Lysobacteraceae</taxon>
        <taxon>Montanilutibacter</taxon>
    </lineage>
</organism>
<keyword evidence="1" id="KW-0547">Nucleotide-binding</keyword>
<sequence length="509" mass="56553">MSELQDLVALIRANTPLIVIETRDEARVVELLRQAMMQVWRAMYRWSITEGLRRIDLDHEDPPEGAPDVSSTLLAIRDASQRGIYLLFDMHPYLGSAMTQRQLRDLIQRRGSEPHVMVLVGHKVELPVDLDSLAVRYRPSLPDANARLKIVREEAQAYARENGGRRVEIDGEAITQIVRNLRGLDPIDVRRITRHLIYHDGALGPDDLPQLAKLKFELLNRSGHLHYEYDRASLHDVAGARRLKRWIEQRRSVFAVTDQPLAIAGEGAGAAPAPYRLEPPRGVLLLGVQGCGKSMLAKAVAQGFGVPLVRLDFGALYNKFHGETEKNLREALFAAEQLEPCVLWMDEIEKGLAADEGNGDGGVSRRVLGYLLTWMAEHRARVFLVATANQVDALPAELLRKGRFDETFFVDLPDASTRVELFTLHLAKRGLPVAGFDLDALAAASDGFSGAEIEQAIVSGLYAAHASGAPLSEFTLRAELKQTRPLSVLMAEQVEGLREWARSRTVPAD</sequence>
<dbReference type="GO" id="GO:0016887">
    <property type="term" value="F:ATP hydrolysis activity"/>
    <property type="evidence" value="ECO:0007669"/>
    <property type="project" value="InterPro"/>
</dbReference>